<reference evidence="1" key="1">
    <citation type="submission" date="2015-10" db="EMBL/GenBank/DDBJ databases">
        <authorList>
            <person name="Martinez-Garcia P.J."/>
            <person name="Crepeau M.W."/>
            <person name="Puiu D."/>
            <person name="Gonzalez-Ibeas D."/>
            <person name="Whalen J."/>
            <person name="Stevens K."/>
            <person name="Paul R."/>
            <person name="Butterfield T."/>
            <person name="Britton M."/>
            <person name="Reagan R."/>
            <person name="Chakraborty S."/>
            <person name="Walawage S.L."/>
            <person name="Vasquez-Gross H.A."/>
            <person name="Cardeno C."/>
            <person name="Famula R."/>
            <person name="Pratt K."/>
            <person name="Kuruganti S."/>
            <person name="Aradhya M.K."/>
            <person name="Leslie C.A."/>
            <person name="Dandekar A.M."/>
            <person name="Salzberg S.L."/>
            <person name="Wegrzyn J.L."/>
            <person name="Langley C.H."/>
            <person name="Neale D.B."/>
        </authorList>
    </citation>
    <scope>NUCLEOTIDE SEQUENCE</scope>
    <source>
        <tissue evidence="1">Leaves</tissue>
    </source>
</reference>
<evidence type="ECO:0000313" key="2">
    <source>
        <dbReference type="Proteomes" id="UP000619265"/>
    </source>
</evidence>
<comment type="caution">
    <text evidence="1">The sequence shown here is derived from an EMBL/GenBank/DDBJ whole genome shotgun (WGS) entry which is preliminary data.</text>
</comment>
<organism evidence="1 2">
    <name type="scientific">Juglans regia</name>
    <name type="common">English walnut</name>
    <dbReference type="NCBI Taxonomy" id="51240"/>
    <lineage>
        <taxon>Eukaryota</taxon>
        <taxon>Viridiplantae</taxon>
        <taxon>Streptophyta</taxon>
        <taxon>Embryophyta</taxon>
        <taxon>Tracheophyta</taxon>
        <taxon>Spermatophyta</taxon>
        <taxon>Magnoliopsida</taxon>
        <taxon>eudicotyledons</taxon>
        <taxon>Gunneridae</taxon>
        <taxon>Pentapetalae</taxon>
        <taxon>rosids</taxon>
        <taxon>fabids</taxon>
        <taxon>Fagales</taxon>
        <taxon>Juglandaceae</taxon>
        <taxon>Juglans</taxon>
    </lineage>
</organism>
<gene>
    <name evidence="1" type="ORF">F2P56_001522</name>
</gene>
<accession>A0A833Y8N1</accession>
<dbReference type="Proteomes" id="UP000619265">
    <property type="component" value="Unassembled WGS sequence"/>
</dbReference>
<sequence length="117" mass="12849">MLDQIQAHGKLLVAQMVPDNRVNHENLPLLPDIHRNSLLFFCNQFGANEVEKNVEAVEAYLALAEFDGDEGLEPAEAERYHGTRAAGVDGGVRLIPVEWTVEVLEGVELRGGVVETS</sequence>
<reference evidence="1" key="2">
    <citation type="submission" date="2020-03" db="EMBL/GenBank/DDBJ databases">
        <title>Walnut 2.0.</title>
        <authorList>
            <person name="Marrano A."/>
            <person name="Britton M."/>
            <person name="Zimin A.V."/>
            <person name="Zaini P.A."/>
            <person name="Workman R."/>
            <person name="Puiu D."/>
            <person name="Bianco L."/>
            <person name="Allen B.J."/>
            <person name="Troggio M."/>
            <person name="Leslie C.A."/>
            <person name="Timp W."/>
            <person name="Dendekar A."/>
            <person name="Salzberg S.L."/>
            <person name="Neale D.B."/>
        </authorList>
    </citation>
    <scope>NUCLEOTIDE SEQUENCE</scope>
    <source>
        <tissue evidence="1">Leaves</tissue>
    </source>
</reference>
<dbReference type="EMBL" id="LIHL02000001">
    <property type="protein sequence ID" value="KAF5480809.1"/>
    <property type="molecule type" value="Genomic_DNA"/>
</dbReference>
<dbReference type="AlphaFoldDB" id="A0A833Y8N1"/>
<name>A0A833Y8N1_JUGRE</name>
<proteinExistence type="predicted"/>
<dbReference type="Gramene" id="Jr01_16440_p3">
    <property type="protein sequence ID" value="cds.Jr01_16440_p3"/>
    <property type="gene ID" value="Jr01_16440"/>
</dbReference>
<evidence type="ECO:0000313" key="1">
    <source>
        <dbReference type="EMBL" id="KAF5480809.1"/>
    </source>
</evidence>
<protein>
    <submittedName>
        <fullName evidence="1">Uncharacterized protein</fullName>
    </submittedName>
</protein>